<dbReference type="Pfam" id="PF00563">
    <property type="entry name" value="EAL"/>
    <property type="match status" value="1"/>
</dbReference>
<keyword evidence="2" id="KW-0812">Transmembrane</keyword>
<comment type="caution">
    <text evidence="6">The sequence shown here is derived from an EMBL/GenBank/DDBJ whole genome shotgun (WGS) entry which is preliminary data.</text>
</comment>
<proteinExistence type="predicted"/>
<evidence type="ECO:0000256" key="1">
    <source>
        <dbReference type="SAM" id="MobiDB-lite"/>
    </source>
</evidence>
<dbReference type="Pfam" id="PF08448">
    <property type="entry name" value="PAS_4"/>
    <property type="match status" value="1"/>
</dbReference>
<dbReference type="PANTHER" id="PTHR44757:SF2">
    <property type="entry name" value="BIOFILM ARCHITECTURE MAINTENANCE PROTEIN MBAA"/>
    <property type="match status" value="1"/>
</dbReference>
<evidence type="ECO:0000259" key="3">
    <source>
        <dbReference type="PROSITE" id="PS50113"/>
    </source>
</evidence>
<protein>
    <submittedName>
        <fullName evidence="6">Diguanylate cyclase (GGDEF)-like protein/PAS domain S-box-containing protein</fullName>
    </submittedName>
</protein>
<keyword evidence="2" id="KW-0472">Membrane</keyword>
<dbReference type="InterPro" id="IPR000700">
    <property type="entry name" value="PAS-assoc_C"/>
</dbReference>
<dbReference type="SMART" id="SM00052">
    <property type="entry name" value="EAL"/>
    <property type="match status" value="1"/>
</dbReference>
<dbReference type="Proteomes" id="UP001549145">
    <property type="component" value="Unassembled WGS sequence"/>
</dbReference>
<organism evidence="6 7">
    <name type="scientific">Methylobacterium goesingense</name>
    <dbReference type="NCBI Taxonomy" id="243690"/>
    <lineage>
        <taxon>Bacteria</taxon>
        <taxon>Pseudomonadati</taxon>
        <taxon>Pseudomonadota</taxon>
        <taxon>Alphaproteobacteria</taxon>
        <taxon>Hyphomicrobiales</taxon>
        <taxon>Methylobacteriaceae</taxon>
        <taxon>Methylobacterium</taxon>
    </lineage>
</organism>
<feature type="transmembrane region" description="Helical" evidence="2">
    <location>
        <begin position="218"/>
        <end position="237"/>
    </location>
</feature>
<dbReference type="PROSITE" id="PS50113">
    <property type="entry name" value="PAC"/>
    <property type="match status" value="1"/>
</dbReference>
<name>A0ABV2KZR2_9HYPH</name>
<feature type="domain" description="EAL" evidence="4">
    <location>
        <begin position="559"/>
        <end position="809"/>
    </location>
</feature>
<evidence type="ECO:0000313" key="7">
    <source>
        <dbReference type="Proteomes" id="UP001549145"/>
    </source>
</evidence>
<dbReference type="PROSITE" id="PS50883">
    <property type="entry name" value="EAL"/>
    <property type="match status" value="1"/>
</dbReference>
<evidence type="ECO:0000259" key="4">
    <source>
        <dbReference type="PROSITE" id="PS50883"/>
    </source>
</evidence>
<feature type="domain" description="PAC" evidence="3">
    <location>
        <begin position="332"/>
        <end position="386"/>
    </location>
</feature>
<dbReference type="InterPro" id="IPR000014">
    <property type="entry name" value="PAS"/>
</dbReference>
<dbReference type="InterPro" id="IPR000160">
    <property type="entry name" value="GGDEF_dom"/>
</dbReference>
<dbReference type="InterPro" id="IPR013656">
    <property type="entry name" value="PAS_4"/>
</dbReference>
<gene>
    <name evidence="6" type="ORF">ABID43_000580</name>
</gene>
<feature type="region of interest" description="Disordered" evidence="1">
    <location>
        <begin position="27"/>
        <end position="56"/>
    </location>
</feature>
<dbReference type="InterPro" id="IPR052155">
    <property type="entry name" value="Biofilm_reg_signaling"/>
</dbReference>
<dbReference type="InterPro" id="IPR035965">
    <property type="entry name" value="PAS-like_dom_sf"/>
</dbReference>
<feature type="transmembrane region" description="Helical" evidence="2">
    <location>
        <begin position="140"/>
        <end position="161"/>
    </location>
</feature>
<dbReference type="Gene3D" id="3.20.20.450">
    <property type="entry name" value="EAL domain"/>
    <property type="match status" value="1"/>
</dbReference>
<reference evidence="6 7" key="1">
    <citation type="submission" date="2024-06" db="EMBL/GenBank/DDBJ databases">
        <title>Genomic Encyclopedia of Type Strains, Phase IV (KMG-IV): sequencing the most valuable type-strain genomes for metagenomic binning, comparative biology and taxonomic classification.</title>
        <authorList>
            <person name="Goeker M."/>
        </authorList>
    </citation>
    <scope>NUCLEOTIDE SEQUENCE [LARGE SCALE GENOMIC DNA]</scope>
    <source>
        <strain evidence="6 7">DSM 21331</strain>
    </source>
</reference>
<dbReference type="SMART" id="SM00267">
    <property type="entry name" value="GGDEF"/>
    <property type="match status" value="1"/>
</dbReference>
<dbReference type="CDD" id="cd00130">
    <property type="entry name" value="PAS"/>
    <property type="match status" value="1"/>
</dbReference>
<dbReference type="InterPro" id="IPR035919">
    <property type="entry name" value="EAL_sf"/>
</dbReference>
<dbReference type="SUPFAM" id="SSF55785">
    <property type="entry name" value="PYP-like sensor domain (PAS domain)"/>
    <property type="match status" value="1"/>
</dbReference>
<feature type="transmembrane region" description="Helical" evidence="2">
    <location>
        <begin position="101"/>
        <end position="119"/>
    </location>
</feature>
<dbReference type="PANTHER" id="PTHR44757">
    <property type="entry name" value="DIGUANYLATE CYCLASE DGCP"/>
    <property type="match status" value="1"/>
</dbReference>
<dbReference type="CDD" id="cd01949">
    <property type="entry name" value="GGDEF"/>
    <property type="match status" value="1"/>
</dbReference>
<dbReference type="InterPro" id="IPR001633">
    <property type="entry name" value="EAL_dom"/>
</dbReference>
<evidence type="ECO:0000259" key="5">
    <source>
        <dbReference type="PROSITE" id="PS50887"/>
    </source>
</evidence>
<dbReference type="Gene3D" id="3.30.70.270">
    <property type="match status" value="1"/>
</dbReference>
<evidence type="ECO:0000313" key="6">
    <source>
        <dbReference type="EMBL" id="MET3691061.1"/>
    </source>
</evidence>
<dbReference type="NCBIfam" id="TIGR00229">
    <property type="entry name" value="sensory_box"/>
    <property type="match status" value="1"/>
</dbReference>
<dbReference type="PROSITE" id="PS50887">
    <property type="entry name" value="GGDEF"/>
    <property type="match status" value="1"/>
</dbReference>
<feature type="transmembrane region" description="Helical" evidence="2">
    <location>
        <begin position="75"/>
        <end position="95"/>
    </location>
</feature>
<accession>A0ABV2KZR2</accession>
<dbReference type="SUPFAM" id="SSF55073">
    <property type="entry name" value="Nucleotide cyclase"/>
    <property type="match status" value="1"/>
</dbReference>
<dbReference type="InterPro" id="IPR043128">
    <property type="entry name" value="Rev_trsase/Diguanyl_cyclase"/>
</dbReference>
<dbReference type="InterPro" id="IPR029787">
    <property type="entry name" value="Nucleotide_cyclase"/>
</dbReference>
<keyword evidence="2" id="KW-1133">Transmembrane helix</keyword>
<feature type="transmembrane region" description="Helical" evidence="2">
    <location>
        <begin position="193"/>
        <end position="212"/>
    </location>
</feature>
<sequence>MSSLPTSPVAAVPAALTPALLRMPEPAWSRRADNPVREPVSAPPASTDPDSGGDSISDRYELEVRAAHLDDALDLAPSIALLHTMMAATVFFLFADQASPVYLAVLFLAVALPSAIATIGARRYRRRRPGKAEIATGRRVAALIALSLGCAWSTMPPVLFASSDTTHKMYVVGLCASLIATTYTFGAFRGLGLLFSVPIALASFAALFGAGGLAAQTVAVMLLISALFVIVTAGRLSRLSRERILDRIRVGEQNETISLLLHDFEENTSDWLWETDAKERLQHVSERIAQVAGESVAALRNAPFEALFVGTRRPRPMGDDIAEILSLMAERKAFRERVVEVTMRGTTRWWRLSGRPIIDRDGHFLGFRGVGSDISETRQSEARIAYLASYDSLTGLANRARFHDAATQACAPAALRERPSALLYLDLDGFKFVNDTFGHALGDVLLTRVAQRLTRAVPPDALVSRLGGDEFAILIASRSEPEVVALGERLIEILSAPYTLGGVQVEIGASVGVARAPEDAQSPEALLCKADLALYRAKANGRGKVSLFAPDLEISVRLRRDLEADLKRALVQGEFSLHYQPLIGLSDGRVRTFEALLRWTRQSGAAVSPADFVPVAEASGLITEIGRWVLIQACREAARWPADIRLAVNISPIQFRNTDLLTDVTDALRASGLAPHRLEIEVTESVFFEMNATTIGNLNELRALGIRVALDDFGTGYSSLSYLIRFPVDKIKIDRSFIKEMGSRPECLAIIEAILTLAHKLAITVTAEGVETVEQAQMLKASRCDDIQGFLFSPGRPADAIPHLIAHLPVRFAEIFPILPVTFRKVVA</sequence>
<dbReference type="Gene3D" id="3.30.450.20">
    <property type="entry name" value="PAS domain"/>
    <property type="match status" value="1"/>
</dbReference>
<dbReference type="SUPFAM" id="SSF141868">
    <property type="entry name" value="EAL domain-like"/>
    <property type="match status" value="1"/>
</dbReference>
<dbReference type="EMBL" id="JBEPMM010000001">
    <property type="protein sequence ID" value="MET3691061.1"/>
    <property type="molecule type" value="Genomic_DNA"/>
</dbReference>
<dbReference type="RefSeq" id="WP_238277982.1">
    <property type="nucleotide sequence ID" value="NZ_BPQL01000027.1"/>
</dbReference>
<dbReference type="CDD" id="cd01948">
    <property type="entry name" value="EAL"/>
    <property type="match status" value="1"/>
</dbReference>
<evidence type="ECO:0000256" key="2">
    <source>
        <dbReference type="SAM" id="Phobius"/>
    </source>
</evidence>
<dbReference type="Pfam" id="PF00990">
    <property type="entry name" value="GGDEF"/>
    <property type="match status" value="1"/>
</dbReference>
<keyword evidence="7" id="KW-1185">Reference proteome</keyword>
<dbReference type="NCBIfam" id="TIGR00254">
    <property type="entry name" value="GGDEF"/>
    <property type="match status" value="1"/>
</dbReference>
<feature type="domain" description="GGDEF" evidence="5">
    <location>
        <begin position="418"/>
        <end position="550"/>
    </location>
</feature>